<protein>
    <submittedName>
        <fullName evidence="1">SFRICE_004703</fullName>
    </submittedName>
</protein>
<proteinExistence type="predicted"/>
<gene>
    <name evidence="1" type="ORF">SFRICE_004703</name>
</gene>
<dbReference type="AlphaFoldDB" id="A0A2H1VC62"/>
<accession>A0A2H1VC62</accession>
<name>A0A2H1VC62_SPOFR</name>
<organism evidence="1">
    <name type="scientific">Spodoptera frugiperda</name>
    <name type="common">Fall armyworm</name>
    <dbReference type="NCBI Taxonomy" id="7108"/>
    <lineage>
        <taxon>Eukaryota</taxon>
        <taxon>Metazoa</taxon>
        <taxon>Ecdysozoa</taxon>
        <taxon>Arthropoda</taxon>
        <taxon>Hexapoda</taxon>
        <taxon>Insecta</taxon>
        <taxon>Pterygota</taxon>
        <taxon>Neoptera</taxon>
        <taxon>Endopterygota</taxon>
        <taxon>Lepidoptera</taxon>
        <taxon>Glossata</taxon>
        <taxon>Ditrysia</taxon>
        <taxon>Noctuoidea</taxon>
        <taxon>Noctuidae</taxon>
        <taxon>Amphipyrinae</taxon>
        <taxon>Spodoptera</taxon>
    </lineage>
</organism>
<reference evidence="1" key="1">
    <citation type="submission" date="2016-07" db="EMBL/GenBank/DDBJ databases">
        <authorList>
            <person name="Bretaudeau A."/>
        </authorList>
    </citation>
    <scope>NUCLEOTIDE SEQUENCE</scope>
    <source>
        <strain evidence="1">Rice</strain>
        <tissue evidence="1">Whole body</tissue>
    </source>
</reference>
<dbReference type="EMBL" id="ODYU01001750">
    <property type="protein sequence ID" value="SOQ38376.1"/>
    <property type="molecule type" value="Genomic_DNA"/>
</dbReference>
<evidence type="ECO:0000313" key="1">
    <source>
        <dbReference type="EMBL" id="SOQ38376.1"/>
    </source>
</evidence>
<sequence>MLHYQITQEYDLDKTPHSKYDDSKFHPLNPINVTEIIPPKGYELTWVGLTGYTFYSTQTQAKPLVKASIQYYIFNSPPSSSYSNGYSNGYSYSNGYCSSYSYSFSNGYSSSHSNGYSKGYSIGFPTILPKYTLFLVKKVGNPTTVVAIVAATATTSVAAIATATVAATVMATATATVAATATATVAATVILSNSSSKIKDPWPAADDHDQGHDLTNDIFMDGWKDILSERLKYCDL</sequence>